<keyword evidence="2" id="KW-0813">Transport</keyword>
<evidence type="ECO:0000313" key="9">
    <source>
        <dbReference type="EMBL" id="QEA06818.1"/>
    </source>
</evidence>
<gene>
    <name evidence="9" type="ORF">KBTEX_03159</name>
</gene>
<proteinExistence type="predicted"/>
<feature type="transmembrane region" description="Helical" evidence="8">
    <location>
        <begin position="109"/>
        <end position="129"/>
    </location>
</feature>
<keyword evidence="6 8" id="KW-0472">Membrane</keyword>
<dbReference type="EMBL" id="MN079174">
    <property type="protein sequence ID" value="QEA06818.1"/>
    <property type="molecule type" value="Genomic_DNA"/>
</dbReference>
<feature type="transmembrane region" description="Helical" evidence="8">
    <location>
        <begin position="466"/>
        <end position="485"/>
    </location>
</feature>
<keyword evidence="3" id="KW-1003">Cell membrane</keyword>
<feature type="transmembrane region" description="Helical" evidence="8">
    <location>
        <begin position="163"/>
        <end position="181"/>
    </location>
</feature>
<keyword evidence="4 8" id="KW-0812">Transmembrane</keyword>
<evidence type="ECO:0000256" key="5">
    <source>
        <dbReference type="ARBA" id="ARBA00022989"/>
    </source>
</evidence>
<evidence type="ECO:0000256" key="4">
    <source>
        <dbReference type="ARBA" id="ARBA00022692"/>
    </source>
</evidence>
<dbReference type="NCBIfam" id="TIGR00842">
    <property type="entry name" value="bcct"/>
    <property type="match status" value="1"/>
</dbReference>
<evidence type="ECO:0000256" key="8">
    <source>
        <dbReference type="SAM" id="Phobius"/>
    </source>
</evidence>
<comment type="subcellular location">
    <subcellularLocation>
        <location evidence="1">Cell membrane</location>
        <topology evidence="1">Multi-pass membrane protein</topology>
    </subcellularLocation>
</comment>
<dbReference type="GO" id="GO:0005886">
    <property type="term" value="C:plasma membrane"/>
    <property type="evidence" value="ECO:0007669"/>
    <property type="project" value="UniProtKB-SubCell"/>
</dbReference>
<evidence type="ECO:0000256" key="1">
    <source>
        <dbReference type="ARBA" id="ARBA00004651"/>
    </source>
</evidence>
<dbReference type="GO" id="GO:0022857">
    <property type="term" value="F:transmembrane transporter activity"/>
    <property type="evidence" value="ECO:0007669"/>
    <property type="project" value="InterPro"/>
</dbReference>
<dbReference type="AlphaFoldDB" id="A0A5B8RG36"/>
<dbReference type="InterPro" id="IPR000060">
    <property type="entry name" value="BCCT_transptr"/>
</dbReference>
<keyword evidence="5 8" id="KW-1133">Transmembrane helix</keyword>
<feature type="transmembrane region" description="Helical" evidence="8">
    <location>
        <begin position="492"/>
        <end position="514"/>
    </location>
</feature>
<name>A0A5B8RG36_9ZZZZ</name>
<feature type="compositionally biased region" description="Basic and acidic residues" evidence="7">
    <location>
        <begin position="529"/>
        <end position="541"/>
    </location>
</feature>
<feature type="transmembrane region" description="Helical" evidence="8">
    <location>
        <begin position="27"/>
        <end position="50"/>
    </location>
</feature>
<evidence type="ECO:0000256" key="2">
    <source>
        <dbReference type="ARBA" id="ARBA00022448"/>
    </source>
</evidence>
<sequence>MGPGKGKAAGLRYPRHKPIQWGPFRGLNPVVTTASSVLIGVWLALGAFWTETADRVLAAAHATVGPTLEWYYVVLVTFLLAVIVWLGMGRYQDVRLGQEDERPEFGFPSWIAMLFAAGTGVGLIFWSIAEPVAHFQGNPFNLASGTPEAAATAMRLTFFHWGLHGWAVFAAVALALAYFRYRKGLPLTIRSTLYPLIGRRIYGWPGDLADTLAVFGTVFGVATTLGLGAAQMNTGLDRLTGFGVSLDHQLVIIAVVTGLATLSVVSGVRRGVRLLSIGNLWLSLALLGFFLVYGPTTYLFRFLAQNTGSYLQHLVEMSFWTNATGDSGWQQEWTVFYWGWWLAWSPFVGMFIARISRGRTLREFVFGVLLVPTLFSFVWIGLFGGTALHSELYGPGGITAAVNVDVTLALYQTIDGMRGASLTNVAAAIATLLIATYFITSADSGTLVINTILAEGDSDPPTAPRVIWGLGVGVLTGVLLTGGGVPTLQSAVVMAGLPFSVVVLVMVLGLIAALQTEESGPRPARKARLSREPWTGRDRLD</sequence>
<feature type="transmembrane region" description="Helical" evidence="8">
    <location>
        <begin position="280"/>
        <end position="300"/>
    </location>
</feature>
<feature type="region of interest" description="Disordered" evidence="7">
    <location>
        <begin position="522"/>
        <end position="541"/>
    </location>
</feature>
<dbReference type="PANTHER" id="PTHR30047:SF7">
    <property type="entry name" value="HIGH-AFFINITY CHOLINE TRANSPORT PROTEIN"/>
    <property type="match status" value="1"/>
</dbReference>
<protein>
    <submittedName>
        <fullName evidence="9">Glycine betaine transporter</fullName>
    </submittedName>
</protein>
<feature type="transmembrane region" description="Helical" evidence="8">
    <location>
        <begin position="70"/>
        <end position="88"/>
    </location>
</feature>
<feature type="transmembrane region" description="Helical" evidence="8">
    <location>
        <begin position="422"/>
        <end position="440"/>
    </location>
</feature>
<feature type="transmembrane region" description="Helical" evidence="8">
    <location>
        <begin position="208"/>
        <end position="230"/>
    </location>
</feature>
<evidence type="ECO:0000256" key="3">
    <source>
        <dbReference type="ARBA" id="ARBA00022475"/>
    </source>
</evidence>
<evidence type="ECO:0000256" key="6">
    <source>
        <dbReference type="ARBA" id="ARBA00023136"/>
    </source>
</evidence>
<feature type="transmembrane region" description="Helical" evidence="8">
    <location>
        <begin position="250"/>
        <end position="268"/>
    </location>
</feature>
<feature type="transmembrane region" description="Helical" evidence="8">
    <location>
        <begin position="364"/>
        <end position="386"/>
    </location>
</feature>
<organism evidence="9">
    <name type="scientific">uncultured organism</name>
    <dbReference type="NCBI Taxonomy" id="155900"/>
    <lineage>
        <taxon>unclassified sequences</taxon>
        <taxon>environmental samples</taxon>
    </lineage>
</organism>
<evidence type="ECO:0000256" key="7">
    <source>
        <dbReference type="SAM" id="MobiDB-lite"/>
    </source>
</evidence>
<feature type="transmembrane region" description="Helical" evidence="8">
    <location>
        <begin position="392"/>
        <end position="410"/>
    </location>
</feature>
<accession>A0A5B8RG36</accession>
<feature type="transmembrane region" description="Helical" evidence="8">
    <location>
        <begin position="335"/>
        <end position="352"/>
    </location>
</feature>
<reference evidence="9" key="1">
    <citation type="submission" date="2019-06" db="EMBL/GenBank/DDBJ databases">
        <authorList>
            <person name="Murdoch R.W."/>
            <person name="Fathepure B."/>
        </authorList>
    </citation>
    <scope>NUCLEOTIDE SEQUENCE</scope>
</reference>
<dbReference type="Pfam" id="PF02028">
    <property type="entry name" value="BCCT"/>
    <property type="match status" value="1"/>
</dbReference>
<dbReference type="PANTHER" id="PTHR30047">
    <property type="entry name" value="HIGH-AFFINITY CHOLINE TRANSPORT PROTEIN-RELATED"/>
    <property type="match status" value="1"/>
</dbReference>